<protein>
    <submittedName>
        <fullName evidence="1">Uncharacterized protein</fullName>
    </submittedName>
</protein>
<reference evidence="1" key="1">
    <citation type="submission" date="2022-03" db="EMBL/GenBank/DDBJ databases">
        <authorList>
            <person name="Tunstrom K."/>
        </authorList>
    </citation>
    <scope>NUCLEOTIDE SEQUENCE</scope>
</reference>
<dbReference type="Proteomes" id="UP001153954">
    <property type="component" value="Unassembled WGS sequence"/>
</dbReference>
<name>A0AAU9URN6_EUPED</name>
<dbReference type="EMBL" id="CAKOGL010000023">
    <property type="protein sequence ID" value="CAH2100537.1"/>
    <property type="molecule type" value="Genomic_DNA"/>
</dbReference>
<organism evidence="1 2">
    <name type="scientific">Euphydryas editha</name>
    <name type="common">Edith's checkerspot</name>
    <dbReference type="NCBI Taxonomy" id="104508"/>
    <lineage>
        <taxon>Eukaryota</taxon>
        <taxon>Metazoa</taxon>
        <taxon>Ecdysozoa</taxon>
        <taxon>Arthropoda</taxon>
        <taxon>Hexapoda</taxon>
        <taxon>Insecta</taxon>
        <taxon>Pterygota</taxon>
        <taxon>Neoptera</taxon>
        <taxon>Endopterygota</taxon>
        <taxon>Lepidoptera</taxon>
        <taxon>Glossata</taxon>
        <taxon>Ditrysia</taxon>
        <taxon>Papilionoidea</taxon>
        <taxon>Nymphalidae</taxon>
        <taxon>Nymphalinae</taxon>
        <taxon>Euphydryas</taxon>
    </lineage>
</organism>
<dbReference type="AlphaFoldDB" id="A0AAU9URN6"/>
<accession>A0AAU9URN6</accession>
<keyword evidence="2" id="KW-1185">Reference proteome</keyword>
<evidence type="ECO:0000313" key="1">
    <source>
        <dbReference type="EMBL" id="CAH2100537.1"/>
    </source>
</evidence>
<comment type="caution">
    <text evidence="1">The sequence shown here is derived from an EMBL/GenBank/DDBJ whole genome shotgun (WGS) entry which is preliminary data.</text>
</comment>
<sequence length="84" mass="9267">MHIQIKGLQRSLGGIFKQVWNQAATIGNAVKGFEKTGTFSLNANALPDHKFYGDQKSDIVESQVKSTRSQQVQSQYQSISAEPV</sequence>
<evidence type="ECO:0000313" key="2">
    <source>
        <dbReference type="Proteomes" id="UP001153954"/>
    </source>
</evidence>
<gene>
    <name evidence="1" type="ORF">EEDITHA_LOCUS15388</name>
</gene>
<proteinExistence type="predicted"/>